<gene>
    <name evidence="9" type="ORF">SMN809_LOCUS59580</name>
</gene>
<evidence type="ECO:0000256" key="3">
    <source>
        <dbReference type="ARBA" id="ARBA00022782"/>
    </source>
</evidence>
<dbReference type="GO" id="GO:0030317">
    <property type="term" value="P:flagellated sperm motility"/>
    <property type="evidence" value="ECO:0007669"/>
    <property type="project" value="TreeGrafter"/>
</dbReference>
<dbReference type="AlphaFoldDB" id="A0A8S3E443"/>
<accession>A0A8S3E443</accession>
<dbReference type="InterPro" id="IPR056290">
    <property type="entry name" value="CEPT76/DRC7_peptidase-like_dom"/>
</dbReference>
<evidence type="ECO:0000259" key="8">
    <source>
        <dbReference type="Pfam" id="PF24656"/>
    </source>
</evidence>
<evidence type="ECO:0000256" key="4">
    <source>
        <dbReference type="ARBA" id="ARBA00022871"/>
    </source>
</evidence>
<dbReference type="PANTHER" id="PTHR35249:SF2">
    <property type="entry name" value="DYNEIN REGULATORY COMPLEX SUBUNIT 7"/>
    <property type="match status" value="1"/>
</dbReference>
<dbReference type="GO" id="GO:0030154">
    <property type="term" value="P:cell differentiation"/>
    <property type="evidence" value="ECO:0007669"/>
    <property type="project" value="UniProtKB-KW"/>
</dbReference>
<dbReference type="Gene3D" id="3.10.620.30">
    <property type="match status" value="1"/>
</dbReference>
<dbReference type="InterPro" id="IPR038765">
    <property type="entry name" value="Papain-like_cys_pep_sf"/>
</dbReference>
<evidence type="ECO:0000256" key="6">
    <source>
        <dbReference type="ARBA" id="ARBA00031627"/>
    </source>
</evidence>
<evidence type="ECO:0000256" key="2">
    <source>
        <dbReference type="ARBA" id="ARBA00021303"/>
    </source>
</evidence>
<keyword evidence="3" id="KW-0221">Differentiation</keyword>
<comment type="caution">
    <text evidence="9">The sequence shown here is derived from an EMBL/GenBank/DDBJ whole genome shotgun (WGS) entry which is preliminary data.</text>
</comment>
<keyword evidence="5" id="KW-0963">Cytoplasm</keyword>
<evidence type="ECO:0000313" key="10">
    <source>
        <dbReference type="Proteomes" id="UP000676336"/>
    </source>
</evidence>
<feature type="non-terminal residue" evidence="9">
    <location>
        <position position="1"/>
    </location>
</feature>
<dbReference type="GO" id="GO:0031514">
    <property type="term" value="C:motile cilium"/>
    <property type="evidence" value="ECO:0007669"/>
    <property type="project" value="TreeGrafter"/>
</dbReference>
<feature type="domain" description="CEP76/DRC7 peptidase-like" evidence="8">
    <location>
        <begin position="3"/>
        <end position="43"/>
    </location>
</feature>
<protein>
    <recommendedName>
        <fullName evidence="2">Dynein regulatory complex subunit 7</fullName>
    </recommendedName>
    <alternativeName>
        <fullName evidence="6">Coiled-coil domain-containing protein 135</fullName>
    </alternativeName>
    <alternativeName>
        <fullName evidence="7">Coiled-coil domain-containing protein lobo homolog</fullName>
    </alternativeName>
</protein>
<proteinExistence type="predicted"/>
<evidence type="ECO:0000256" key="7">
    <source>
        <dbReference type="ARBA" id="ARBA00031733"/>
    </source>
</evidence>
<dbReference type="GO" id="GO:0007283">
    <property type="term" value="P:spermatogenesis"/>
    <property type="evidence" value="ECO:0007669"/>
    <property type="project" value="UniProtKB-KW"/>
</dbReference>
<reference evidence="9" key="1">
    <citation type="submission" date="2021-02" db="EMBL/GenBank/DDBJ databases">
        <authorList>
            <person name="Nowell W R."/>
        </authorList>
    </citation>
    <scope>NUCLEOTIDE SEQUENCE</scope>
</reference>
<dbReference type="Pfam" id="PF24656">
    <property type="entry name" value="CEPT76_peptidase"/>
    <property type="match status" value="1"/>
</dbReference>
<sequence length="72" mass="8204">LWSPTKVLADQRGNCFDYSNLLCSLLIGAGYDAYVASGYATREVCYMDTTRLPNPYVKKRPEVCLFSFLRKN</sequence>
<dbReference type="SUPFAM" id="SSF54001">
    <property type="entry name" value="Cysteine proteinases"/>
    <property type="match status" value="1"/>
</dbReference>
<evidence type="ECO:0000256" key="1">
    <source>
        <dbReference type="ARBA" id="ARBA00004611"/>
    </source>
</evidence>
<name>A0A8S3E443_9BILA</name>
<organism evidence="9 10">
    <name type="scientific">Rotaria magnacalcarata</name>
    <dbReference type="NCBI Taxonomy" id="392030"/>
    <lineage>
        <taxon>Eukaryota</taxon>
        <taxon>Metazoa</taxon>
        <taxon>Spiralia</taxon>
        <taxon>Gnathifera</taxon>
        <taxon>Rotifera</taxon>
        <taxon>Eurotatoria</taxon>
        <taxon>Bdelloidea</taxon>
        <taxon>Philodinida</taxon>
        <taxon>Philodinidae</taxon>
        <taxon>Rotaria</taxon>
    </lineage>
</organism>
<dbReference type="PANTHER" id="PTHR35249">
    <property type="entry name" value="DYNEIN REGULATORY COMPLEX SUBUNIT 7"/>
    <property type="match status" value="1"/>
</dbReference>
<dbReference type="Proteomes" id="UP000676336">
    <property type="component" value="Unassembled WGS sequence"/>
</dbReference>
<evidence type="ECO:0000313" key="9">
    <source>
        <dbReference type="EMBL" id="CAF5057837.1"/>
    </source>
</evidence>
<comment type="subcellular location">
    <subcellularLocation>
        <location evidence="1">Cytoplasm</location>
        <location evidence="1">Cytoskeleton</location>
        <location evidence="1">Flagellum axoneme</location>
    </subcellularLocation>
</comment>
<keyword evidence="4" id="KW-0744">Spermatogenesis</keyword>
<dbReference type="EMBL" id="CAJOBI010228006">
    <property type="protein sequence ID" value="CAF5057837.1"/>
    <property type="molecule type" value="Genomic_DNA"/>
</dbReference>
<evidence type="ECO:0000256" key="5">
    <source>
        <dbReference type="ARBA" id="ARBA00023212"/>
    </source>
</evidence>
<keyword evidence="5" id="KW-0206">Cytoskeleton</keyword>
<dbReference type="InterPro" id="IPR033551">
    <property type="entry name" value="DRC7/lobo"/>
</dbReference>